<keyword evidence="3" id="KW-1185">Reference proteome</keyword>
<evidence type="ECO:0000313" key="3">
    <source>
        <dbReference type="Proteomes" id="UP001148838"/>
    </source>
</evidence>
<protein>
    <recommendedName>
        <fullName evidence="4">Reverse transcriptase domain-containing protein</fullName>
    </recommendedName>
</protein>
<gene>
    <name evidence="2" type="ORF">ANN_22323</name>
</gene>
<accession>A0ABQ8S833</accession>
<dbReference type="EMBL" id="JAJSOF020000033">
    <property type="protein sequence ID" value="KAJ4430113.1"/>
    <property type="molecule type" value="Genomic_DNA"/>
</dbReference>
<feature type="region of interest" description="Disordered" evidence="1">
    <location>
        <begin position="23"/>
        <end position="47"/>
    </location>
</feature>
<comment type="caution">
    <text evidence="2">The sequence shown here is derived from an EMBL/GenBank/DDBJ whole genome shotgun (WGS) entry which is preliminary data.</text>
</comment>
<sequence>MSWVQHRKLPSICSYWVEGKSRKKPQRGNLSRPGFEPGPPGFAARPADRYSTSVDCLIREMLKCIIIIITQVLVYADDVNMLGENLQTIRENTEILLETSKAIDLEVNTENTKHMIMSRDQNIVRNGNRKFRDLSYEDVEKFKYLGATVTNINDTREEINRRINMALFRHVDDRFVCPVEASVAVTVVAARMVLCLCVSLPWQRNIAQILNREWLDCNHRLLLSENNSSQIANPLCKGDALNQGWASGADPDSKRGRLISISKWRLAHYGSEPFNWYGGLISCCVMVTDAMSHLSLQRYAKVSDA</sequence>
<evidence type="ECO:0000256" key="1">
    <source>
        <dbReference type="SAM" id="MobiDB-lite"/>
    </source>
</evidence>
<proteinExistence type="predicted"/>
<name>A0ABQ8S833_PERAM</name>
<organism evidence="2 3">
    <name type="scientific">Periplaneta americana</name>
    <name type="common">American cockroach</name>
    <name type="synonym">Blatta americana</name>
    <dbReference type="NCBI Taxonomy" id="6978"/>
    <lineage>
        <taxon>Eukaryota</taxon>
        <taxon>Metazoa</taxon>
        <taxon>Ecdysozoa</taxon>
        <taxon>Arthropoda</taxon>
        <taxon>Hexapoda</taxon>
        <taxon>Insecta</taxon>
        <taxon>Pterygota</taxon>
        <taxon>Neoptera</taxon>
        <taxon>Polyneoptera</taxon>
        <taxon>Dictyoptera</taxon>
        <taxon>Blattodea</taxon>
        <taxon>Blattoidea</taxon>
        <taxon>Blattidae</taxon>
        <taxon>Blattinae</taxon>
        <taxon>Periplaneta</taxon>
    </lineage>
</organism>
<evidence type="ECO:0008006" key="4">
    <source>
        <dbReference type="Google" id="ProtNLM"/>
    </source>
</evidence>
<reference evidence="2 3" key="1">
    <citation type="journal article" date="2022" name="Allergy">
        <title>Genome assembly and annotation of Periplaneta americana reveal a comprehensive cockroach allergen profile.</title>
        <authorList>
            <person name="Wang L."/>
            <person name="Xiong Q."/>
            <person name="Saelim N."/>
            <person name="Wang L."/>
            <person name="Nong W."/>
            <person name="Wan A.T."/>
            <person name="Shi M."/>
            <person name="Liu X."/>
            <person name="Cao Q."/>
            <person name="Hui J.H.L."/>
            <person name="Sookrung N."/>
            <person name="Leung T.F."/>
            <person name="Tungtrongchitr A."/>
            <person name="Tsui S.K.W."/>
        </authorList>
    </citation>
    <scope>NUCLEOTIDE SEQUENCE [LARGE SCALE GENOMIC DNA]</scope>
    <source>
        <strain evidence="2">PWHHKU_190912</strain>
    </source>
</reference>
<dbReference type="Proteomes" id="UP001148838">
    <property type="component" value="Unassembled WGS sequence"/>
</dbReference>
<evidence type="ECO:0000313" key="2">
    <source>
        <dbReference type="EMBL" id="KAJ4430113.1"/>
    </source>
</evidence>